<keyword evidence="3" id="KW-0067">ATP-binding</keyword>
<keyword evidence="1" id="KW-0813">Transport</keyword>
<dbReference type="InterPro" id="IPR027417">
    <property type="entry name" value="P-loop_NTPase"/>
</dbReference>
<feature type="non-terminal residue" evidence="6">
    <location>
        <position position="543"/>
    </location>
</feature>
<dbReference type="InterPro" id="IPR017871">
    <property type="entry name" value="ABC_transporter-like_CS"/>
</dbReference>
<evidence type="ECO:0000313" key="6">
    <source>
        <dbReference type="EMBL" id="RMS52440.1"/>
    </source>
</evidence>
<dbReference type="PROSITE" id="PS50893">
    <property type="entry name" value="ABC_TRANSPORTER_2"/>
    <property type="match status" value="1"/>
</dbReference>
<dbReference type="GO" id="GO:0016887">
    <property type="term" value="F:ATP hydrolysis activity"/>
    <property type="evidence" value="ECO:0007669"/>
    <property type="project" value="InterPro"/>
</dbReference>
<feature type="compositionally biased region" description="Basic residues" evidence="4">
    <location>
        <begin position="250"/>
        <end position="261"/>
    </location>
</feature>
<dbReference type="PANTHER" id="PTHR42734:SF7">
    <property type="entry name" value="ATP-BINDING COMPONENT OF ABC TRANSPORTER-RELATED"/>
    <property type="match status" value="1"/>
</dbReference>
<dbReference type="InterPro" id="IPR050153">
    <property type="entry name" value="Metal_Ion_Import_ABC"/>
</dbReference>
<dbReference type="PROSITE" id="PS00211">
    <property type="entry name" value="ABC_TRANSPORTER_1"/>
    <property type="match status" value="1"/>
</dbReference>
<feature type="compositionally biased region" description="Basic residues" evidence="4">
    <location>
        <begin position="231"/>
        <end position="242"/>
    </location>
</feature>
<feature type="domain" description="ABC transporter" evidence="5">
    <location>
        <begin position="358"/>
        <end position="543"/>
    </location>
</feature>
<evidence type="ECO:0000256" key="3">
    <source>
        <dbReference type="ARBA" id="ARBA00022840"/>
    </source>
</evidence>
<dbReference type="Pfam" id="PF00005">
    <property type="entry name" value="ABC_tran"/>
    <property type="match status" value="1"/>
</dbReference>
<accession>A0A3M5DSQ9</accession>
<evidence type="ECO:0000256" key="4">
    <source>
        <dbReference type="SAM" id="MobiDB-lite"/>
    </source>
</evidence>
<dbReference type="Proteomes" id="UP000270834">
    <property type="component" value="Unassembled WGS sequence"/>
</dbReference>
<reference evidence="6 7" key="1">
    <citation type="submission" date="2018-08" db="EMBL/GenBank/DDBJ databases">
        <title>Recombination of ecologically and evolutionarily significant loci maintains genetic cohesion in the Pseudomonas syringae species complex.</title>
        <authorList>
            <person name="Dillon M."/>
            <person name="Thakur S."/>
            <person name="Almeida R.N.D."/>
            <person name="Weir B.S."/>
            <person name="Guttman D.S."/>
        </authorList>
    </citation>
    <scope>NUCLEOTIDE SEQUENCE [LARGE SCALE GENOMIC DNA]</scope>
    <source>
        <strain evidence="6 7">ICMP 7846</strain>
    </source>
</reference>
<evidence type="ECO:0000256" key="1">
    <source>
        <dbReference type="ARBA" id="ARBA00022448"/>
    </source>
</evidence>
<dbReference type="EMBL" id="RBSQ01000787">
    <property type="protein sequence ID" value="RMS52440.1"/>
    <property type="molecule type" value="Genomic_DNA"/>
</dbReference>
<evidence type="ECO:0000313" key="7">
    <source>
        <dbReference type="Proteomes" id="UP000270834"/>
    </source>
</evidence>
<dbReference type="PANTHER" id="PTHR42734">
    <property type="entry name" value="METAL TRANSPORT SYSTEM ATP-BINDING PROTEIN TM_0124-RELATED"/>
    <property type="match status" value="1"/>
</dbReference>
<feature type="compositionally biased region" description="Basic and acidic residues" evidence="4">
    <location>
        <begin position="135"/>
        <end position="150"/>
    </location>
</feature>
<feature type="compositionally biased region" description="Basic residues" evidence="4">
    <location>
        <begin position="106"/>
        <end position="134"/>
    </location>
</feature>
<proteinExistence type="predicted"/>
<comment type="caution">
    <text evidence="6">The sequence shown here is derived from an EMBL/GenBank/DDBJ whole genome shotgun (WGS) entry which is preliminary data.</text>
</comment>
<dbReference type="SUPFAM" id="SSF52540">
    <property type="entry name" value="P-loop containing nucleoside triphosphate hydrolases"/>
    <property type="match status" value="1"/>
</dbReference>
<dbReference type="GO" id="GO:0005524">
    <property type="term" value="F:ATP binding"/>
    <property type="evidence" value="ECO:0007669"/>
    <property type="project" value="UniProtKB-KW"/>
</dbReference>
<dbReference type="Gene3D" id="3.40.50.300">
    <property type="entry name" value="P-loop containing nucleotide triphosphate hydrolases"/>
    <property type="match status" value="1"/>
</dbReference>
<feature type="compositionally biased region" description="Basic residues" evidence="4">
    <location>
        <begin position="62"/>
        <end position="74"/>
    </location>
</feature>
<sequence>MFPADINSWRKGLSRPWKIPRLDGHPWTHRNKGCPDHAPIAPHRRAAGRRPAAGPARPAGPGRRRQTPAHRHHPASLLQLREQHRRRQGRGGAADPRRFQPACLRAARRGHQAHRHARRGGAQRRRPRRFRRAHDRLQRKARHPGDRGERQGAAAGRHRHGRARRRQGGQPAYLPVHQRLDHPGQHHRPRTGQARPGQRQGLHPQRPGLRQAPAGPARRRPGAAEQGPGRRLPRRHHPRRLRLPAARIRPGSHRRGRAGPRHRAESEPVEEDHRPAQGAGREGDLLRDRLPLHLRRDHPARVRGEALFAVAHFLWRLQRRQVRGRNGAQPRHRGPRHPGVRRMTVAERLCATPCGPAIEFAGIDLSLGGSRILDGVRLRVEAGSVHALVGPNGGGKSSLVKTLLGQMPHRGELRLEWPGAPGCIGYVPQALEFDRGLPLTVDDFMAAMCQRRPAFLGLSRSRRPAIDAALERVGMLAKRGRRMGALSGGERQRVLLAQGLVPPPQLLVLDEPMSALDEGGIQVFERLLLDWRQAGVTVLWIEH</sequence>
<feature type="compositionally biased region" description="Low complexity" evidence="4">
    <location>
        <begin position="49"/>
        <end position="61"/>
    </location>
</feature>
<organism evidence="6 7">
    <name type="scientific">Pseudomonas aeruginosa</name>
    <dbReference type="NCBI Taxonomy" id="287"/>
    <lineage>
        <taxon>Bacteria</taxon>
        <taxon>Pseudomonadati</taxon>
        <taxon>Pseudomonadota</taxon>
        <taxon>Gammaproteobacteria</taxon>
        <taxon>Pseudomonadales</taxon>
        <taxon>Pseudomonadaceae</taxon>
        <taxon>Pseudomonas</taxon>
    </lineage>
</organism>
<dbReference type="AlphaFoldDB" id="A0A3M5DSQ9"/>
<feature type="compositionally biased region" description="Low complexity" evidence="4">
    <location>
        <begin position="206"/>
        <end position="216"/>
    </location>
</feature>
<feature type="compositionally biased region" description="Basic and acidic residues" evidence="4">
    <location>
        <begin position="262"/>
        <end position="285"/>
    </location>
</feature>
<name>A0A3M5DSQ9_PSEAI</name>
<keyword evidence="2" id="KW-0547">Nucleotide-binding</keyword>
<evidence type="ECO:0000259" key="5">
    <source>
        <dbReference type="PROSITE" id="PS50893"/>
    </source>
</evidence>
<gene>
    <name evidence="6" type="ORF">ALP65_04329</name>
</gene>
<evidence type="ECO:0000256" key="2">
    <source>
        <dbReference type="ARBA" id="ARBA00022741"/>
    </source>
</evidence>
<feature type="compositionally biased region" description="Basic residues" evidence="4">
    <location>
        <begin position="156"/>
        <end position="167"/>
    </location>
</feature>
<feature type="region of interest" description="Disordered" evidence="4">
    <location>
        <begin position="23"/>
        <end position="285"/>
    </location>
</feature>
<protein>
    <recommendedName>
        <fullName evidence="5">ABC transporter domain-containing protein</fullName>
    </recommendedName>
</protein>
<dbReference type="InterPro" id="IPR003439">
    <property type="entry name" value="ABC_transporter-like_ATP-bd"/>
</dbReference>